<dbReference type="PANTHER" id="PTHR12358:SF112">
    <property type="entry name" value="LD11247P-RELATED"/>
    <property type="match status" value="1"/>
</dbReference>
<dbReference type="OrthoDB" id="3853857at2759"/>
<keyword evidence="3" id="KW-1185">Reference proteome</keyword>
<dbReference type="InterPro" id="IPR045540">
    <property type="entry name" value="YegS/DAGK_C"/>
</dbReference>
<evidence type="ECO:0000259" key="1">
    <source>
        <dbReference type="Pfam" id="PF19279"/>
    </source>
</evidence>
<feature type="domain" description="YegS/DAGK C-terminal" evidence="1">
    <location>
        <begin position="24"/>
        <end position="111"/>
    </location>
</feature>
<dbReference type="GO" id="GO:0046512">
    <property type="term" value="P:sphingosine biosynthetic process"/>
    <property type="evidence" value="ECO:0007669"/>
    <property type="project" value="TreeGrafter"/>
</dbReference>
<dbReference type="GO" id="GO:0016020">
    <property type="term" value="C:membrane"/>
    <property type="evidence" value="ECO:0007669"/>
    <property type="project" value="TreeGrafter"/>
</dbReference>
<dbReference type="InterPro" id="IPR016064">
    <property type="entry name" value="NAD/diacylglycerol_kinase_sf"/>
</dbReference>
<gene>
    <name evidence="2" type="ORF">B4U80_08905</name>
</gene>
<sequence length="113" mass="12473">QSSDWVVVEGDFVLTHISSDCFFTPGAKFDDGIIWLIYILGSATRAQIVQFLISLDTGSHVNLPFVHSVPVRAFKLEPNSKSKDGRITVDGELIDCVPVEVEVLPSIARLMTR</sequence>
<dbReference type="Pfam" id="PF19279">
    <property type="entry name" value="YegS_C"/>
    <property type="match status" value="1"/>
</dbReference>
<dbReference type="AlphaFoldDB" id="A0A443Q9P4"/>
<proteinExistence type="predicted"/>
<protein>
    <submittedName>
        <fullName evidence="2">Sphingosine kinase 1-like protein</fullName>
    </submittedName>
</protein>
<dbReference type="GO" id="GO:0005737">
    <property type="term" value="C:cytoplasm"/>
    <property type="evidence" value="ECO:0007669"/>
    <property type="project" value="TreeGrafter"/>
</dbReference>
<evidence type="ECO:0000313" key="3">
    <source>
        <dbReference type="Proteomes" id="UP000288716"/>
    </source>
</evidence>
<keyword evidence="2" id="KW-0808">Transferase</keyword>
<comment type="caution">
    <text evidence="2">The sequence shown here is derived from an EMBL/GenBank/DDBJ whole genome shotgun (WGS) entry which is preliminary data.</text>
</comment>
<dbReference type="GO" id="GO:0001727">
    <property type="term" value="F:lipid kinase activity"/>
    <property type="evidence" value="ECO:0007669"/>
    <property type="project" value="UniProtKB-ARBA"/>
</dbReference>
<dbReference type="VEuPathDB" id="VectorBase:LDEU014547"/>
<keyword evidence="2" id="KW-0418">Kinase</keyword>
<feature type="non-terminal residue" evidence="2">
    <location>
        <position position="1"/>
    </location>
</feature>
<dbReference type="EMBL" id="NCKV01062531">
    <property type="protein sequence ID" value="RWR99697.1"/>
    <property type="molecule type" value="Genomic_DNA"/>
</dbReference>
<reference evidence="2 3" key="1">
    <citation type="journal article" date="2018" name="Gigascience">
        <title>Genomes of trombidid mites reveal novel predicted allergens and laterally-transferred genes associated with secondary metabolism.</title>
        <authorList>
            <person name="Dong X."/>
            <person name="Chaisiri K."/>
            <person name="Xia D."/>
            <person name="Armstrong S.D."/>
            <person name="Fang Y."/>
            <person name="Donnelly M.J."/>
            <person name="Kadowaki T."/>
            <person name="McGarry J.W."/>
            <person name="Darby A.C."/>
            <person name="Makepeace B.L."/>
        </authorList>
    </citation>
    <scope>NUCLEOTIDE SEQUENCE [LARGE SCALE GENOMIC DNA]</scope>
    <source>
        <strain evidence="2">UoL-UT</strain>
    </source>
</reference>
<dbReference type="SUPFAM" id="SSF111331">
    <property type="entry name" value="NAD kinase/diacylglycerol kinase-like"/>
    <property type="match status" value="1"/>
</dbReference>
<evidence type="ECO:0000313" key="2">
    <source>
        <dbReference type="EMBL" id="RWR99697.1"/>
    </source>
</evidence>
<name>A0A443Q9P4_9ACAR</name>
<dbReference type="Gene3D" id="2.60.200.40">
    <property type="match status" value="1"/>
</dbReference>
<dbReference type="PANTHER" id="PTHR12358">
    <property type="entry name" value="SPHINGOSINE KINASE"/>
    <property type="match status" value="1"/>
</dbReference>
<dbReference type="Proteomes" id="UP000288716">
    <property type="component" value="Unassembled WGS sequence"/>
</dbReference>
<dbReference type="STRING" id="299467.A0A443Q9P4"/>
<dbReference type="InterPro" id="IPR050187">
    <property type="entry name" value="Lipid_Phosphate_FormReg"/>
</dbReference>
<feature type="non-terminal residue" evidence="2">
    <location>
        <position position="113"/>
    </location>
</feature>
<organism evidence="2 3">
    <name type="scientific">Leptotrombidium deliense</name>
    <dbReference type="NCBI Taxonomy" id="299467"/>
    <lineage>
        <taxon>Eukaryota</taxon>
        <taxon>Metazoa</taxon>
        <taxon>Ecdysozoa</taxon>
        <taxon>Arthropoda</taxon>
        <taxon>Chelicerata</taxon>
        <taxon>Arachnida</taxon>
        <taxon>Acari</taxon>
        <taxon>Acariformes</taxon>
        <taxon>Trombidiformes</taxon>
        <taxon>Prostigmata</taxon>
        <taxon>Anystina</taxon>
        <taxon>Parasitengona</taxon>
        <taxon>Trombiculoidea</taxon>
        <taxon>Trombiculidae</taxon>
        <taxon>Leptotrombidium</taxon>
    </lineage>
</organism>
<accession>A0A443Q9P4</accession>